<keyword evidence="2 5" id="KW-0808">Transferase</keyword>
<accession>A0ABU8ZMZ3</accession>
<dbReference type="Gene3D" id="3.40.50.150">
    <property type="entry name" value="Vaccinia Virus protein VP39"/>
    <property type="match status" value="1"/>
</dbReference>
<dbReference type="CDD" id="cd02440">
    <property type="entry name" value="AdoMet_MTases"/>
    <property type="match status" value="1"/>
</dbReference>
<feature type="domain" description="tRNA (adenine(58)-N(1))-methyltransferase catalytic subunit TRM61 C-terminal" evidence="7">
    <location>
        <begin position="113"/>
        <end position="280"/>
    </location>
</feature>
<feature type="compositionally biased region" description="Basic and acidic residues" evidence="6">
    <location>
        <begin position="66"/>
        <end position="78"/>
    </location>
</feature>
<evidence type="ECO:0000256" key="5">
    <source>
        <dbReference type="PIRNR" id="PIRNR017269"/>
    </source>
</evidence>
<evidence type="ECO:0000256" key="3">
    <source>
        <dbReference type="ARBA" id="ARBA00022691"/>
    </source>
</evidence>
<proteinExistence type="inferred from homology"/>
<feature type="compositionally biased region" description="Basic and acidic residues" evidence="6">
    <location>
        <begin position="372"/>
        <end position="384"/>
    </location>
</feature>
<comment type="catalytic activity">
    <reaction evidence="5">
        <text>adenosine(58) in tRNA + S-adenosyl-L-methionine = N(1)-methyladenosine(58) in tRNA + S-adenosyl-L-homocysteine + H(+)</text>
        <dbReference type="Rhea" id="RHEA:43152"/>
        <dbReference type="Rhea" id="RHEA-COMP:10365"/>
        <dbReference type="Rhea" id="RHEA-COMP:10366"/>
        <dbReference type="ChEBI" id="CHEBI:15378"/>
        <dbReference type="ChEBI" id="CHEBI:57856"/>
        <dbReference type="ChEBI" id="CHEBI:59789"/>
        <dbReference type="ChEBI" id="CHEBI:74411"/>
        <dbReference type="ChEBI" id="CHEBI:74491"/>
        <dbReference type="EC" id="2.1.1.220"/>
    </reaction>
</comment>
<name>A0ABU8ZMZ3_9BIFI</name>
<reference evidence="8 9" key="1">
    <citation type="submission" date="2024-02" db="EMBL/GenBank/DDBJ databases">
        <title>Bifidobacterium honeyensis sp. nov., isolated from the comb honey.</title>
        <authorList>
            <person name="Liu W."/>
            <person name="Li Y."/>
        </authorList>
    </citation>
    <scope>NUCLEOTIDE SEQUENCE [LARGE SCALE GENOMIC DNA]</scope>
    <source>
        <strain evidence="8 9">IMAU50988</strain>
    </source>
</reference>
<feature type="region of interest" description="Disordered" evidence="6">
    <location>
        <begin position="65"/>
        <end position="93"/>
    </location>
</feature>
<dbReference type="PIRSF" id="PIRSF017269">
    <property type="entry name" value="GCD14"/>
    <property type="match status" value="1"/>
</dbReference>
<dbReference type="Pfam" id="PF14801">
    <property type="entry name" value="TrmI-like_N"/>
    <property type="match status" value="1"/>
</dbReference>
<dbReference type="RefSeq" id="WP_340469153.1">
    <property type="nucleotide sequence ID" value="NZ_JBANBB010000001.1"/>
</dbReference>
<dbReference type="InterPro" id="IPR014816">
    <property type="entry name" value="tRNA_MeTrfase_Gcd14"/>
</dbReference>
<dbReference type="InterPro" id="IPR029063">
    <property type="entry name" value="SAM-dependent_MTases_sf"/>
</dbReference>
<comment type="caution">
    <text evidence="8">The sequence shown here is derived from an EMBL/GenBank/DDBJ whole genome shotgun (WGS) entry which is preliminary data.</text>
</comment>
<dbReference type="PANTHER" id="PTHR12133:SF1">
    <property type="entry name" value="TRNA (ADENINE(58)-N(1))-METHYLTRANSFERASE, MITOCHONDRIAL"/>
    <property type="match status" value="1"/>
</dbReference>
<keyword evidence="1 5" id="KW-0489">Methyltransferase</keyword>
<keyword evidence="4 5" id="KW-0819">tRNA processing</keyword>
<evidence type="ECO:0000256" key="4">
    <source>
        <dbReference type="ARBA" id="ARBA00022694"/>
    </source>
</evidence>
<evidence type="ECO:0000313" key="8">
    <source>
        <dbReference type="EMBL" id="MEK0306612.1"/>
    </source>
</evidence>
<dbReference type="InterPro" id="IPR049470">
    <property type="entry name" value="TRM61_C"/>
</dbReference>
<dbReference type="SUPFAM" id="SSF53335">
    <property type="entry name" value="S-adenosyl-L-methionine-dependent methyltransferases"/>
    <property type="match status" value="1"/>
</dbReference>
<organism evidence="8 9">
    <name type="scientific">Bifidobacterium favimelis</name>
    <dbReference type="NCBI Taxonomy" id="3122979"/>
    <lineage>
        <taxon>Bacteria</taxon>
        <taxon>Bacillati</taxon>
        <taxon>Actinomycetota</taxon>
        <taxon>Actinomycetes</taxon>
        <taxon>Bifidobacteriales</taxon>
        <taxon>Bifidobacteriaceae</taxon>
        <taxon>Bifidobacterium</taxon>
    </lineage>
</organism>
<feature type="region of interest" description="Disordered" evidence="6">
    <location>
        <begin position="365"/>
        <end position="384"/>
    </location>
</feature>
<dbReference type="Pfam" id="PF08704">
    <property type="entry name" value="GCD14"/>
    <property type="match status" value="1"/>
</dbReference>
<comment type="function">
    <text evidence="5">Catalyzes the S-adenosyl-L-methionine-dependent formation of N(1)-methyladenine at position 58 (m1A58) in tRNA.</text>
</comment>
<keyword evidence="9" id="KW-1185">Reference proteome</keyword>
<comment type="subunit">
    <text evidence="5">Homotetramer composed of a dimer of dimers.</text>
</comment>
<dbReference type="PANTHER" id="PTHR12133">
    <property type="entry name" value="TRNA (ADENINE(58)-N(1))-METHYLTRANSFERASE"/>
    <property type="match status" value="1"/>
</dbReference>
<comment type="similarity">
    <text evidence="5">Belongs to the class I-like SAM-binding methyltransferase superfamily. TRM61 family.</text>
</comment>
<evidence type="ECO:0000256" key="2">
    <source>
        <dbReference type="ARBA" id="ARBA00022679"/>
    </source>
</evidence>
<protein>
    <recommendedName>
        <fullName evidence="5">tRNA (adenine(58)-N(1))-methyltransferase TrmI</fullName>
        <ecNumber evidence="5">2.1.1.220</ecNumber>
    </recommendedName>
</protein>
<dbReference type="EMBL" id="JBANBB010000001">
    <property type="protein sequence ID" value="MEK0306612.1"/>
    <property type="molecule type" value="Genomic_DNA"/>
</dbReference>
<sequence length="384" mass="42518">MGQSRRPVAYGERVQLTDRRGRRLTVMLEPEGVTQTDRGFLLHDRLVGLPEGSVVTSLSAAQLRAARQDTGQDARPVDPADEEEDGGRRKPWKASRAIGGWQYTMMRPRLADFVLSMPRGAQIMYPKDIAQAVSLGDIRRGMRVLESGAGSGAMSLSLLDAVGPEGGLTSIELRPEFARVAMGNATVYFGGRPAWWDLRVGDFDHVAADLPEASYDRIFLDMLDPWNRLDAAYRVIAPGGVLTAYVTTTTQMSRLAEHLRSSGHWTEPEIDETLQRSWKADGLAVRPEHEMIGHTGFLVVSRAMAPGQEALRKKTRATKDFYGDVDDSHPTRADGGEDLSVLELRDISDRKLRKVLRDLDHEVGVIPPGNEPADRCDDRGTHLR</sequence>
<evidence type="ECO:0000256" key="6">
    <source>
        <dbReference type="SAM" id="MobiDB-lite"/>
    </source>
</evidence>
<dbReference type="Proteomes" id="UP001373159">
    <property type="component" value="Unassembled WGS sequence"/>
</dbReference>
<evidence type="ECO:0000259" key="7">
    <source>
        <dbReference type="Pfam" id="PF08704"/>
    </source>
</evidence>
<dbReference type="PROSITE" id="PS51620">
    <property type="entry name" value="SAM_TRM61"/>
    <property type="match status" value="1"/>
</dbReference>
<gene>
    <name evidence="8" type="ORF">V8P97_03910</name>
</gene>
<dbReference type="EC" id="2.1.1.220" evidence="5"/>
<keyword evidence="3 5" id="KW-0949">S-adenosyl-L-methionine</keyword>
<evidence type="ECO:0000256" key="1">
    <source>
        <dbReference type="ARBA" id="ARBA00022603"/>
    </source>
</evidence>
<evidence type="ECO:0000313" key="9">
    <source>
        <dbReference type="Proteomes" id="UP001373159"/>
    </source>
</evidence>
<dbReference type="Gene3D" id="3.10.330.20">
    <property type="match status" value="1"/>
</dbReference>